<comment type="caution">
    <text evidence="1">The sequence shown here is derived from an EMBL/GenBank/DDBJ whole genome shotgun (WGS) entry which is preliminary data.</text>
</comment>
<dbReference type="PANTHER" id="PTHR48100">
    <property type="entry name" value="BROAD-SPECIFICITY PHOSPHATASE YOR283W-RELATED"/>
    <property type="match status" value="1"/>
</dbReference>
<dbReference type="EMBL" id="JBJVNI010000001">
    <property type="protein sequence ID" value="MFM9607203.1"/>
    <property type="molecule type" value="Genomic_DNA"/>
</dbReference>
<dbReference type="CDD" id="cd07067">
    <property type="entry name" value="HP_PGM_like"/>
    <property type="match status" value="1"/>
</dbReference>
<proteinExistence type="predicted"/>
<dbReference type="Gene3D" id="3.40.50.1240">
    <property type="entry name" value="Phosphoglycerate mutase-like"/>
    <property type="match status" value="1"/>
</dbReference>
<keyword evidence="2" id="KW-1185">Reference proteome</keyword>
<dbReference type="SMART" id="SM00855">
    <property type="entry name" value="PGAM"/>
    <property type="match status" value="1"/>
</dbReference>
<evidence type="ECO:0000313" key="2">
    <source>
        <dbReference type="Proteomes" id="UP001631957"/>
    </source>
</evidence>
<dbReference type="PANTHER" id="PTHR48100:SF59">
    <property type="entry name" value="ADENOSYLCOBALAMIN_ALPHA-RIBAZOLE PHOSPHATASE"/>
    <property type="match status" value="1"/>
</dbReference>
<name>A0ABW9HIF4_9ACTN</name>
<reference evidence="1 2" key="1">
    <citation type="submission" date="2024-12" db="EMBL/GenBank/DDBJ databases">
        <title>Forecasting of Potato common scab and diversities of Pathogenic streptomyces spp. in china.</title>
        <authorList>
            <person name="Handique U."/>
            <person name="Wu J."/>
        </authorList>
    </citation>
    <scope>NUCLEOTIDE SEQUENCE [LARGE SCALE GENOMIC DNA]</scope>
    <source>
        <strain evidence="1 2">ZRIMU1530</strain>
    </source>
</reference>
<accession>A0ABW9HIF4</accession>
<dbReference type="Proteomes" id="UP001631957">
    <property type="component" value="Unassembled WGS sequence"/>
</dbReference>
<dbReference type="InterPro" id="IPR013078">
    <property type="entry name" value="His_Pase_superF_clade-1"/>
</dbReference>
<protein>
    <submittedName>
        <fullName evidence="1">Histidine phosphatase family protein</fullName>
    </submittedName>
</protein>
<organism evidence="1 2">
    <name type="scientific">Streptomyces niveiscabiei</name>
    <dbReference type="NCBI Taxonomy" id="164115"/>
    <lineage>
        <taxon>Bacteria</taxon>
        <taxon>Bacillati</taxon>
        <taxon>Actinomycetota</taxon>
        <taxon>Actinomycetes</taxon>
        <taxon>Kitasatosporales</taxon>
        <taxon>Streptomycetaceae</taxon>
        <taxon>Streptomyces</taxon>
    </lineage>
</organism>
<dbReference type="Pfam" id="PF00300">
    <property type="entry name" value="His_Phos_1"/>
    <property type="match status" value="1"/>
</dbReference>
<dbReference type="SUPFAM" id="SSF53254">
    <property type="entry name" value="Phosphoglycerate mutase-like"/>
    <property type="match status" value="1"/>
</dbReference>
<gene>
    <name evidence="1" type="ORF">ACKI18_00595</name>
</gene>
<sequence length="219" mass="23597">MTRTAHEHDHPSTTRVLLVRHAQSHASVKKLIAGVRSCPGLTERGREQAARLSARLAAEPARPHALLTSPVSRARETAEILAGGLKLAEPVVETQARELDFGAADGLSIDEYQRVHGAFDMTAHPDRPFAPGGETWNRFRSRAGRVVEGLVSRHRGGTVLVVCHAGFIVAVMSALLDVVPPVLFTDATPAATSINEFVHDGSGWRLLRFDDASHLDTAA</sequence>
<dbReference type="InterPro" id="IPR029033">
    <property type="entry name" value="His_PPase_superfam"/>
</dbReference>
<dbReference type="RefSeq" id="WP_409120007.1">
    <property type="nucleotide sequence ID" value="NZ_JBJVNI010000001.1"/>
</dbReference>
<dbReference type="InterPro" id="IPR050275">
    <property type="entry name" value="PGM_Phosphatase"/>
</dbReference>
<evidence type="ECO:0000313" key="1">
    <source>
        <dbReference type="EMBL" id="MFM9607203.1"/>
    </source>
</evidence>